<comment type="caution">
    <text evidence="2">The sequence shown here is derived from an EMBL/GenBank/DDBJ whole genome shotgun (WGS) entry which is preliminary data.</text>
</comment>
<evidence type="ECO:0000313" key="3">
    <source>
        <dbReference type="Proteomes" id="UP000541425"/>
    </source>
</evidence>
<dbReference type="Pfam" id="PF13612">
    <property type="entry name" value="DDE_Tnp_1_3"/>
    <property type="match status" value="1"/>
</dbReference>
<organism evidence="2 3">
    <name type="scientific">Alloprevotella rava</name>
    <dbReference type="NCBI Taxonomy" id="671218"/>
    <lineage>
        <taxon>Bacteria</taxon>
        <taxon>Pseudomonadati</taxon>
        <taxon>Bacteroidota</taxon>
        <taxon>Bacteroidia</taxon>
        <taxon>Bacteroidales</taxon>
        <taxon>Prevotellaceae</taxon>
        <taxon>Alloprevotella</taxon>
    </lineage>
</organism>
<protein>
    <recommendedName>
        <fullName evidence="1">Transposase DDE domain-containing protein</fullName>
    </recommendedName>
</protein>
<reference evidence="2 3" key="1">
    <citation type="submission" date="2020-08" db="EMBL/GenBank/DDBJ databases">
        <title>Genomic Encyclopedia of Type Strains, Phase IV (KMG-IV): sequencing the most valuable type-strain genomes for metagenomic binning, comparative biology and taxonomic classification.</title>
        <authorList>
            <person name="Goeker M."/>
        </authorList>
    </citation>
    <scope>NUCLEOTIDE SEQUENCE [LARGE SCALE GENOMIC DNA]</scope>
    <source>
        <strain evidence="2 3">DSM 22548</strain>
    </source>
</reference>
<name>A0A7W5XYJ0_9BACT</name>
<dbReference type="InterPro" id="IPR025668">
    <property type="entry name" value="Tnp_DDE_dom"/>
</dbReference>
<gene>
    <name evidence="2" type="ORF">FHS60_002154</name>
</gene>
<dbReference type="EMBL" id="JACICA010000020">
    <property type="protein sequence ID" value="MBB3703658.1"/>
    <property type="molecule type" value="Genomic_DNA"/>
</dbReference>
<evidence type="ECO:0000259" key="1">
    <source>
        <dbReference type="Pfam" id="PF13612"/>
    </source>
</evidence>
<dbReference type="Proteomes" id="UP000541425">
    <property type="component" value="Unassembled WGS sequence"/>
</dbReference>
<sequence length="86" mass="9939">MGWYYGFKLHLLCNERGELLNFALTRANVDDRNPKVFNDLTKDLFEKLYADKGYISQSLFASLFDRGVHIVTGIRTNYEEQINGCA</sequence>
<dbReference type="AlphaFoldDB" id="A0A7W5XYJ0"/>
<accession>A0A7W5XYJ0</accession>
<proteinExistence type="predicted"/>
<evidence type="ECO:0000313" key="2">
    <source>
        <dbReference type="EMBL" id="MBB3703658.1"/>
    </source>
</evidence>
<feature type="domain" description="Transposase DDE" evidence="1">
    <location>
        <begin position="1"/>
        <end position="82"/>
    </location>
</feature>